<dbReference type="AlphaFoldDB" id="A0A5J4RHH9"/>
<evidence type="ECO:0000256" key="1">
    <source>
        <dbReference type="SAM" id="MobiDB-lite"/>
    </source>
</evidence>
<dbReference type="EMBL" id="SNRW01042376">
    <property type="protein sequence ID" value="KAA6332600.1"/>
    <property type="molecule type" value="Genomic_DNA"/>
</dbReference>
<organism evidence="2 3">
    <name type="scientific">Streblomastix strix</name>
    <dbReference type="NCBI Taxonomy" id="222440"/>
    <lineage>
        <taxon>Eukaryota</taxon>
        <taxon>Metamonada</taxon>
        <taxon>Preaxostyla</taxon>
        <taxon>Oxymonadida</taxon>
        <taxon>Streblomastigidae</taxon>
        <taxon>Streblomastix</taxon>
    </lineage>
</organism>
<comment type="caution">
    <text evidence="2">The sequence shown here is derived from an EMBL/GenBank/DDBJ whole genome shotgun (WGS) entry which is preliminary data.</text>
</comment>
<sequence length="240" mass="28140">QALTVDQLIGRISKLIHCALNRALTRLLKFDLTSEDIKINKNRNDNENLISEAQISSIDNIDNIDEEDGVIFDNADAVASFEKRKKVDEDPTIIQLIQENINRPRFHPLTPSFRSKQRVFRVIEQMEEELDTTFVTLNAIWNYYRFEDIGQQLILEQKQKEKEQIKEKEKEQIKEKEKEKEQIKEKEKDKEQIDKDVSLNRINDGYPTIFGGGGMWSRRWGKFPILDKQENIKISSSSSQ</sequence>
<accession>A0A5J4RHH9</accession>
<feature type="non-terminal residue" evidence="2">
    <location>
        <position position="1"/>
    </location>
</feature>
<gene>
    <name evidence="2" type="ORF">EZS28_053259</name>
</gene>
<protein>
    <submittedName>
        <fullName evidence="2">Uncharacterized protein</fullName>
    </submittedName>
</protein>
<feature type="non-terminal residue" evidence="2">
    <location>
        <position position="240"/>
    </location>
</feature>
<feature type="region of interest" description="Disordered" evidence="1">
    <location>
        <begin position="170"/>
        <end position="195"/>
    </location>
</feature>
<proteinExistence type="predicted"/>
<evidence type="ECO:0000313" key="3">
    <source>
        <dbReference type="Proteomes" id="UP000324800"/>
    </source>
</evidence>
<evidence type="ECO:0000313" key="2">
    <source>
        <dbReference type="EMBL" id="KAA6332600.1"/>
    </source>
</evidence>
<dbReference type="Proteomes" id="UP000324800">
    <property type="component" value="Unassembled WGS sequence"/>
</dbReference>
<name>A0A5J4RHH9_9EUKA</name>
<reference evidence="2 3" key="1">
    <citation type="submission" date="2019-03" db="EMBL/GenBank/DDBJ databases">
        <title>Single cell metagenomics reveals metabolic interactions within the superorganism composed of flagellate Streblomastix strix and complex community of Bacteroidetes bacteria on its surface.</title>
        <authorList>
            <person name="Treitli S.C."/>
            <person name="Kolisko M."/>
            <person name="Husnik F."/>
            <person name="Keeling P."/>
            <person name="Hampl V."/>
        </authorList>
    </citation>
    <scope>NUCLEOTIDE SEQUENCE [LARGE SCALE GENOMIC DNA]</scope>
    <source>
        <strain evidence="2">ST1C</strain>
    </source>
</reference>